<feature type="transmembrane region" description="Helical" evidence="7">
    <location>
        <begin position="270"/>
        <end position="288"/>
    </location>
</feature>
<evidence type="ECO:0000256" key="7">
    <source>
        <dbReference type="SAM" id="Phobius"/>
    </source>
</evidence>
<comment type="caution">
    <text evidence="8">The sequence shown here is derived from an EMBL/GenBank/DDBJ whole genome shotgun (WGS) entry which is preliminary data.</text>
</comment>
<dbReference type="EMBL" id="JBHULS010000008">
    <property type="protein sequence ID" value="MFD2552644.1"/>
    <property type="molecule type" value="Genomic_DNA"/>
</dbReference>
<sequence>MDNFPSNHQDIAAFFAHHHELCALATVFFSLLVTLIVMPRVIAISKAKNLIAQTNNRTSHKGIVPTLGGVGVFTGLLLTVNIAALVFASYGQLIDLVVFNILVLLLLLIGVSDDLMPLAPRKKMAFLFAIACIFAVATNIQIISFSGLFGIQNIPNYIGLPFSVFVMVLIINAYNLIDGIDGLAGVLGAVISAVLAVTFYVSGHFFYALISLSLVGSLSAFLVYNFSHQRKIFLGDTGSMVVGFVLAFQIVLFLSLGAKSQADVFKNAPIFVMALLSYPLLDTLRVFMVRIRKGKNPFLADRNHIHHHLIDLGLSHKYATLAIGCYTIIMTALAYATHDLSINVTFAFMLPTSMLLLGLPFCIKRTKNKYIFGLPTF</sequence>
<feature type="transmembrane region" description="Helical" evidence="7">
    <location>
        <begin position="157"/>
        <end position="176"/>
    </location>
</feature>
<keyword evidence="4 7" id="KW-0812">Transmembrane</keyword>
<protein>
    <submittedName>
        <fullName evidence="8">Glycosyltransferase family 4 protein</fullName>
    </submittedName>
</protein>
<evidence type="ECO:0000256" key="3">
    <source>
        <dbReference type="ARBA" id="ARBA00022679"/>
    </source>
</evidence>
<dbReference type="Pfam" id="PF00953">
    <property type="entry name" value="Glycos_transf_4"/>
    <property type="match status" value="1"/>
</dbReference>
<gene>
    <name evidence="8" type="ORF">ACFSQP_12555</name>
</gene>
<keyword evidence="6 7" id="KW-0472">Membrane</keyword>
<organism evidence="8 9">
    <name type="scientific">Bizionia sediminis</name>
    <dbReference type="NCBI Taxonomy" id="1737064"/>
    <lineage>
        <taxon>Bacteria</taxon>
        <taxon>Pseudomonadati</taxon>
        <taxon>Bacteroidota</taxon>
        <taxon>Flavobacteriia</taxon>
        <taxon>Flavobacteriales</taxon>
        <taxon>Flavobacteriaceae</taxon>
        <taxon>Bizionia</taxon>
    </lineage>
</organism>
<evidence type="ECO:0000313" key="9">
    <source>
        <dbReference type="Proteomes" id="UP001597472"/>
    </source>
</evidence>
<evidence type="ECO:0000256" key="2">
    <source>
        <dbReference type="ARBA" id="ARBA00022475"/>
    </source>
</evidence>
<evidence type="ECO:0000256" key="1">
    <source>
        <dbReference type="ARBA" id="ARBA00004651"/>
    </source>
</evidence>
<dbReference type="Proteomes" id="UP001597472">
    <property type="component" value="Unassembled WGS sequence"/>
</dbReference>
<evidence type="ECO:0000256" key="4">
    <source>
        <dbReference type="ARBA" id="ARBA00022692"/>
    </source>
</evidence>
<evidence type="ECO:0000256" key="5">
    <source>
        <dbReference type="ARBA" id="ARBA00022989"/>
    </source>
</evidence>
<feature type="transmembrane region" description="Helical" evidence="7">
    <location>
        <begin position="183"/>
        <end position="201"/>
    </location>
</feature>
<keyword evidence="3" id="KW-0808">Transferase</keyword>
<dbReference type="PANTHER" id="PTHR22926:SF3">
    <property type="entry name" value="UNDECAPRENYL-PHOSPHATE ALPHA-N-ACETYLGLUCOSAMINYL 1-PHOSPHATE TRANSFERASE"/>
    <property type="match status" value="1"/>
</dbReference>
<reference evidence="9" key="1">
    <citation type="journal article" date="2019" name="Int. J. Syst. Evol. Microbiol.">
        <title>The Global Catalogue of Microorganisms (GCM) 10K type strain sequencing project: providing services to taxonomists for standard genome sequencing and annotation.</title>
        <authorList>
            <consortium name="The Broad Institute Genomics Platform"/>
            <consortium name="The Broad Institute Genome Sequencing Center for Infectious Disease"/>
            <person name="Wu L."/>
            <person name="Ma J."/>
        </authorList>
    </citation>
    <scope>NUCLEOTIDE SEQUENCE [LARGE SCALE GENOMIC DNA]</scope>
    <source>
        <strain evidence="9">KCTC 42587</strain>
    </source>
</reference>
<feature type="transmembrane region" description="Helical" evidence="7">
    <location>
        <begin position="238"/>
        <end position="258"/>
    </location>
</feature>
<proteinExistence type="predicted"/>
<keyword evidence="5 7" id="KW-1133">Transmembrane helix</keyword>
<dbReference type="PANTHER" id="PTHR22926">
    <property type="entry name" value="PHOSPHO-N-ACETYLMURAMOYL-PENTAPEPTIDE-TRANSFERASE"/>
    <property type="match status" value="1"/>
</dbReference>
<feature type="transmembrane region" description="Helical" evidence="7">
    <location>
        <begin position="318"/>
        <end position="336"/>
    </location>
</feature>
<feature type="transmembrane region" description="Helical" evidence="7">
    <location>
        <begin position="63"/>
        <end position="87"/>
    </location>
</feature>
<comment type="subcellular location">
    <subcellularLocation>
        <location evidence="1">Cell membrane</location>
        <topology evidence="1">Multi-pass membrane protein</topology>
    </subcellularLocation>
</comment>
<dbReference type="PROSITE" id="PS01348">
    <property type="entry name" value="MRAY_2"/>
    <property type="match status" value="1"/>
</dbReference>
<evidence type="ECO:0000256" key="6">
    <source>
        <dbReference type="ARBA" id="ARBA00023136"/>
    </source>
</evidence>
<feature type="transmembrane region" description="Helical" evidence="7">
    <location>
        <begin position="23"/>
        <end position="42"/>
    </location>
</feature>
<dbReference type="CDD" id="cd06853">
    <property type="entry name" value="GT_WecA_like"/>
    <property type="match status" value="1"/>
</dbReference>
<evidence type="ECO:0000313" key="8">
    <source>
        <dbReference type="EMBL" id="MFD2552644.1"/>
    </source>
</evidence>
<dbReference type="RefSeq" id="WP_376895045.1">
    <property type="nucleotide sequence ID" value="NZ_JBHULS010000008.1"/>
</dbReference>
<dbReference type="InterPro" id="IPR018480">
    <property type="entry name" value="PNAcMuramoyl-5peptid_Trfase_CS"/>
</dbReference>
<feature type="transmembrane region" description="Helical" evidence="7">
    <location>
        <begin position="342"/>
        <end position="363"/>
    </location>
</feature>
<keyword evidence="2" id="KW-1003">Cell membrane</keyword>
<accession>A0ABW5KUW7</accession>
<feature type="transmembrane region" description="Helical" evidence="7">
    <location>
        <begin position="124"/>
        <end position="151"/>
    </location>
</feature>
<feature type="transmembrane region" description="Helical" evidence="7">
    <location>
        <begin position="93"/>
        <end position="112"/>
    </location>
</feature>
<dbReference type="InterPro" id="IPR000715">
    <property type="entry name" value="Glycosyl_transferase_4"/>
</dbReference>
<feature type="transmembrane region" description="Helical" evidence="7">
    <location>
        <begin position="207"/>
        <end position="226"/>
    </location>
</feature>
<keyword evidence="9" id="KW-1185">Reference proteome</keyword>
<name>A0ABW5KUW7_9FLAO</name>